<gene>
    <name evidence="9" type="ORF">ACFQ0P_00415</name>
</gene>
<evidence type="ECO:0000256" key="3">
    <source>
        <dbReference type="ARBA" id="ARBA00022692"/>
    </source>
</evidence>
<feature type="domain" description="EamA" evidence="8">
    <location>
        <begin position="168"/>
        <end position="301"/>
    </location>
</feature>
<reference evidence="10" key="1">
    <citation type="journal article" date="2019" name="Int. J. Syst. Evol. Microbiol.">
        <title>The Global Catalogue of Microorganisms (GCM) 10K type strain sequencing project: providing services to taxonomists for standard genome sequencing and annotation.</title>
        <authorList>
            <consortium name="The Broad Institute Genomics Platform"/>
            <consortium name="The Broad Institute Genome Sequencing Center for Infectious Disease"/>
            <person name="Wu L."/>
            <person name="Ma J."/>
        </authorList>
    </citation>
    <scope>NUCLEOTIDE SEQUENCE [LARGE SCALE GENOMIC DNA]</scope>
    <source>
        <strain evidence="10">CCUG 54523</strain>
    </source>
</reference>
<protein>
    <submittedName>
        <fullName evidence="9">DMT family transporter</fullName>
    </submittedName>
</protein>
<dbReference type="InterPro" id="IPR037185">
    <property type="entry name" value="EmrE-like"/>
</dbReference>
<feature type="transmembrane region" description="Helical" evidence="7">
    <location>
        <begin position="81"/>
        <end position="102"/>
    </location>
</feature>
<sequence>MPTTPVLPTLPRDSVTSSGWVTTQFILAGVVWGASFLFMKVALTGISPAQVAWTRIILGALTLGALVLFRREVLSRSVRVWAHLLVLGLTFCVIPFLLFSWAQQHVTSGVASIFNATTPIMTAIMAWLVFRVEKLKVLQVIGIGVGILGIMVIIAPWQGMSFDGSLVAEIAILGATASYGFSLAYMRRFVSHTGMSALAFTFGYVAMAGVVMAILTPFLVLTPVRLDAPIVVSLVLLGCLGTGIAYVWNQNTVRAWGPTRASTVTYITPVVGVGLGILILGETITWNEPVGALVVFLGILLAQDRLQVRRRKDEGTAADAPVPSPAAAGGLSPAAGRPAGRA</sequence>
<feature type="transmembrane region" description="Helical" evidence="7">
    <location>
        <begin position="51"/>
        <end position="69"/>
    </location>
</feature>
<feature type="transmembrane region" description="Helical" evidence="7">
    <location>
        <begin position="197"/>
        <end position="222"/>
    </location>
</feature>
<keyword evidence="4 7" id="KW-1133">Transmembrane helix</keyword>
<keyword evidence="3 7" id="KW-0812">Transmembrane</keyword>
<organism evidence="9 10">
    <name type="scientific">Microbacterium insulae</name>
    <dbReference type="NCBI Taxonomy" id="483014"/>
    <lineage>
        <taxon>Bacteria</taxon>
        <taxon>Bacillati</taxon>
        <taxon>Actinomycetota</taxon>
        <taxon>Actinomycetes</taxon>
        <taxon>Micrococcales</taxon>
        <taxon>Microbacteriaceae</taxon>
        <taxon>Microbacterium</taxon>
    </lineage>
</organism>
<dbReference type="Pfam" id="PF00892">
    <property type="entry name" value="EamA"/>
    <property type="match status" value="2"/>
</dbReference>
<evidence type="ECO:0000259" key="8">
    <source>
        <dbReference type="Pfam" id="PF00892"/>
    </source>
</evidence>
<evidence type="ECO:0000313" key="10">
    <source>
        <dbReference type="Proteomes" id="UP001597055"/>
    </source>
</evidence>
<feature type="transmembrane region" description="Helical" evidence="7">
    <location>
        <begin position="20"/>
        <end position="39"/>
    </location>
</feature>
<feature type="region of interest" description="Disordered" evidence="6">
    <location>
        <begin position="312"/>
        <end position="342"/>
    </location>
</feature>
<keyword evidence="10" id="KW-1185">Reference proteome</keyword>
<feature type="transmembrane region" description="Helical" evidence="7">
    <location>
        <begin position="137"/>
        <end position="158"/>
    </location>
</feature>
<comment type="caution">
    <text evidence="9">The sequence shown here is derived from an EMBL/GenBank/DDBJ whole genome shotgun (WGS) entry which is preliminary data.</text>
</comment>
<accession>A0ABW3ADD4</accession>
<feature type="transmembrane region" description="Helical" evidence="7">
    <location>
        <begin position="108"/>
        <end position="130"/>
    </location>
</feature>
<dbReference type="EMBL" id="JBHTII010000001">
    <property type="protein sequence ID" value="MFD0788842.1"/>
    <property type="molecule type" value="Genomic_DNA"/>
</dbReference>
<feature type="transmembrane region" description="Helical" evidence="7">
    <location>
        <begin position="286"/>
        <end position="302"/>
    </location>
</feature>
<dbReference type="InterPro" id="IPR000620">
    <property type="entry name" value="EamA_dom"/>
</dbReference>
<dbReference type="Gene3D" id="1.10.3730.20">
    <property type="match status" value="1"/>
</dbReference>
<dbReference type="Proteomes" id="UP001597055">
    <property type="component" value="Unassembled WGS sequence"/>
</dbReference>
<dbReference type="PANTHER" id="PTHR32322:SF2">
    <property type="entry name" value="EAMA DOMAIN-CONTAINING PROTEIN"/>
    <property type="match status" value="1"/>
</dbReference>
<feature type="transmembrane region" description="Helical" evidence="7">
    <location>
        <begin position="164"/>
        <end position="185"/>
    </location>
</feature>
<evidence type="ECO:0000256" key="7">
    <source>
        <dbReference type="SAM" id="Phobius"/>
    </source>
</evidence>
<feature type="transmembrane region" description="Helical" evidence="7">
    <location>
        <begin position="261"/>
        <end position="280"/>
    </location>
</feature>
<evidence type="ECO:0000313" key="9">
    <source>
        <dbReference type="EMBL" id="MFD0788842.1"/>
    </source>
</evidence>
<feature type="compositionally biased region" description="Low complexity" evidence="6">
    <location>
        <begin position="317"/>
        <end position="342"/>
    </location>
</feature>
<evidence type="ECO:0000256" key="6">
    <source>
        <dbReference type="SAM" id="MobiDB-lite"/>
    </source>
</evidence>
<comment type="subcellular location">
    <subcellularLocation>
        <location evidence="1">Membrane</location>
        <topology evidence="1">Multi-pass membrane protein</topology>
    </subcellularLocation>
</comment>
<dbReference type="RefSeq" id="WP_378770985.1">
    <property type="nucleotide sequence ID" value="NZ_JBHTII010000001.1"/>
</dbReference>
<dbReference type="PANTHER" id="PTHR32322">
    <property type="entry name" value="INNER MEMBRANE TRANSPORTER"/>
    <property type="match status" value="1"/>
</dbReference>
<comment type="similarity">
    <text evidence="2">Belongs to the EamA transporter family.</text>
</comment>
<evidence type="ECO:0000256" key="4">
    <source>
        <dbReference type="ARBA" id="ARBA00022989"/>
    </source>
</evidence>
<evidence type="ECO:0000256" key="1">
    <source>
        <dbReference type="ARBA" id="ARBA00004141"/>
    </source>
</evidence>
<feature type="transmembrane region" description="Helical" evidence="7">
    <location>
        <begin position="228"/>
        <end position="249"/>
    </location>
</feature>
<dbReference type="SUPFAM" id="SSF103481">
    <property type="entry name" value="Multidrug resistance efflux transporter EmrE"/>
    <property type="match status" value="2"/>
</dbReference>
<evidence type="ECO:0000256" key="2">
    <source>
        <dbReference type="ARBA" id="ARBA00007362"/>
    </source>
</evidence>
<dbReference type="InterPro" id="IPR050638">
    <property type="entry name" value="AA-Vitamin_Transporters"/>
</dbReference>
<evidence type="ECO:0000256" key="5">
    <source>
        <dbReference type="ARBA" id="ARBA00023136"/>
    </source>
</evidence>
<name>A0ABW3ADD4_9MICO</name>
<feature type="domain" description="EamA" evidence="8">
    <location>
        <begin position="25"/>
        <end position="154"/>
    </location>
</feature>
<proteinExistence type="inferred from homology"/>
<keyword evidence="5 7" id="KW-0472">Membrane</keyword>